<dbReference type="EMBL" id="PGCI01001166">
    <property type="protein sequence ID" value="PLW07014.1"/>
    <property type="molecule type" value="Genomic_DNA"/>
</dbReference>
<evidence type="ECO:0000313" key="2">
    <source>
        <dbReference type="EMBL" id="PLW07014.1"/>
    </source>
</evidence>
<reference evidence="2 3" key="1">
    <citation type="submission" date="2017-11" db="EMBL/GenBank/DDBJ databases">
        <title>De novo assembly and phasing of dikaryotic genomes from two isolates of Puccinia coronata f. sp. avenae, the causal agent of oat crown rust.</title>
        <authorList>
            <person name="Miller M.E."/>
            <person name="Zhang Y."/>
            <person name="Omidvar V."/>
            <person name="Sperschneider J."/>
            <person name="Schwessinger B."/>
            <person name="Raley C."/>
            <person name="Palmer J.M."/>
            <person name="Garnica D."/>
            <person name="Upadhyaya N."/>
            <person name="Rathjen J."/>
            <person name="Taylor J.M."/>
            <person name="Park R.F."/>
            <person name="Dodds P.N."/>
            <person name="Hirsch C.D."/>
            <person name="Kianian S.F."/>
            <person name="Figueroa M."/>
        </authorList>
    </citation>
    <scope>NUCLEOTIDE SEQUENCE [LARGE SCALE GENOMIC DNA]</scope>
    <source>
        <strain evidence="2">12SD80</strain>
    </source>
</reference>
<evidence type="ECO:0000313" key="3">
    <source>
        <dbReference type="Proteomes" id="UP000235392"/>
    </source>
</evidence>
<feature type="region of interest" description="Disordered" evidence="1">
    <location>
        <begin position="38"/>
        <end position="66"/>
    </location>
</feature>
<evidence type="ECO:0000256" key="1">
    <source>
        <dbReference type="SAM" id="MobiDB-lite"/>
    </source>
</evidence>
<organism evidence="2 3">
    <name type="scientific">Puccinia coronata f. sp. avenae</name>
    <dbReference type="NCBI Taxonomy" id="200324"/>
    <lineage>
        <taxon>Eukaryota</taxon>
        <taxon>Fungi</taxon>
        <taxon>Dikarya</taxon>
        <taxon>Basidiomycota</taxon>
        <taxon>Pucciniomycotina</taxon>
        <taxon>Pucciniomycetes</taxon>
        <taxon>Pucciniales</taxon>
        <taxon>Pucciniaceae</taxon>
        <taxon>Puccinia</taxon>
    </lineage>
</organism>
<sequence length="66" mass="7297">MDSGAGAEHDSRTEIGALNHGAQMVDVGRERTCVGFGLDSGRRDQQSWKHTKAEFSNFSPGDLRYR</sequence>
<comment type="caution">
    <text evidence="2">The sequence shown here is derived from an EMBL/GenBank/DDBJ whole genome shotgun (WGS) entry which is preliminary data.</text>
</comment>
<proteinExistence type="predicted"/>
<dbReference type="AlphaFoldDB" id="A0A2N5S1C4"/>
<dbReference type="Proteomes" id="UP000235392">
    <property type="component" value="Unassembled WGS sequence"/>
</dbReference>
<feature type="compositionally biased region" description="Basic and acidic residues" evidence="1">
    <location>
        <begin position="40"/>
        <end position="53"/>
    </location>
</feature>
<gene>
    <name evidence="2" type="ORF">PCASD_24550</name>
</gene>
<name>A0A2N5S1C4_9BASI</name>
<feature type="region of interest" description="Disordered" evidence="1">
    <location>
        <begin position="1"/>
        <end position="24"/>
    </location>
</feature>
<protein>
    <submittedName>
        <fullName evidence="2">Uncharacterized protein</fullName>
    </submittedName>
</protein>
<accession>A0A2N5S1C4</accession>